<proteinExistence type="predicted"/>
<dbReference type="AlphaFoldDB" id="A0A0X8JFJ2"/>
<keyword evidence="3" id="KW-1185">Reference proteome</keyword>
<evidence type="ECO:0000313" key="2">
    <source>
        <dbReference type="EMBL" id="AMD87900.1"/>
    </source>
</evidence>
<dbReference type="EMBL" id="CP014228">
    <property type="protein sequence ID" value="AMD87900.1"/>
    <property type="molecule type" value="Genomic_DNA"/>
</dbReference>
<gene>
    <name evidence="2" type="ORF">AXF14_10320</name>
</gene>
<dbReference type="PANTHER" id="PTHR10948">
    <property type="entry name" value="TRANSPOSASE"/>
    <property type="match status" value="1"/>
</dbReference>
<dbReference type="SUPFAM" id="SSF46689">
    <property type="entry name" value="Homeodomain-like"/>
    <property type="match status" value="1"/>
</dbReference>
<dbReference type="GO" id="GO:0005829">
    <property type="term" value="C:cytosol"/>
    <property type="evidence" value="ECO:0007669"/>
    <property type="project" value="TreeGrafter"/>
</dbReference>
<organism evidence="2 3">
    <name type="scientific">Actinomyces radicidentis</name>
    <dbReference type="NCBI Taxonomy" id="111015"/>
    <lineage>
        <taxon>Bacteria</taxon>
        <taxon>Bacillati</taxon>
        <taxon>Actinomycetota</taxon>
        <taxon>Actinomycetes</taxon>
        <taxon>Actinomycetales</taxon>
        <taxon>Actinomycetaceae</taxon>
        <taxon>Actinomyces</taxon>
    </lineage>
</organism>
<dbReference type="STRING" id="111015.AXF14_10320"/>
<sequence>MSRVACRDFWRLVAEGFSSEQAAQAVGVSAAVGARWFRQGGGMAPMSLAEPAGRYLSLDEREEIAVLHAKGEGVRSIARAIGRSAATVSRELRRNAATRGGAVVYRASVAQWKAEQAARRSLSMFLCKWGCQR</sequence>
<dbReference type="Gene3D" id="1.10.10.60">
    <property type="entry name" value="Homeodomain-like"/>
    <property type="match status" value="1"/>
</dbReference>
<evidence type="ECO:0000259" key="1">
    <source>
        <dbReference type="Pfam" id="PF13936"/>
    </source>
</evidence>
<dbReference type="GO" id="GO:0032196">
    <property type="term" value="P:transposition"/>
    <property type="evidence" value="ECO:0007669"/>
    <property type="project" value="TreeGrafter"/>
</dbReference>
<dbReference type="InterPro" id="IPR051917">
    <property type="entry name" value="Transposase-Integrase"/>
</dbReference>
<feature type="domain" description="Transposase IS30-like HTH" evidence="1">
    <location>
        <begin position="53"/>
        <end position="95"/>
    </location>
</feature>
<accession>A0A0X8JFJ2</accession>
<evidence type="ECO:0000313" key="3">
    <source>
        <dbReference type="Proteomes" id="UP000065220"/>
    </source>
</evidence>
<dbReference type="KEGG" id="ard:AXF14_10320"/>
<dbReference type="Pfam" id="PF13936">
    <property type="entry name" value="HTH_38"/>
    <property type="match status" value="1"/>
</dbReference>
<reference evidence="3" key="1">
    <citation type="submission" date="2016-02" db="EMBL/GenBank/DDBJ databases">
        <authorList>
            <person name="Holder M.E."/>
            <person name="Ajami N.J."/>
            <person name="Petrosino J.F."/>
        </authorList>
    </citation>
    <scope>NUCLEOTIDE SEQUENCE [LARGE SCALE GENOMIC DNA]</scope>
    <source>
        <strain evidence="3">CCUG 36733</strain>
    </source>
</reference>
<name>A0A0X8JFJ2_ACTRD</name>
<dbReference type="GO" id="GO:0004803">
    <property type="term" value="F:transposase activity"/>
    <property type="evidence" value="ECO:0007669"/>
    <property type="project" value="TreeGrafter"/>
</dbReference>
<dbReference type="InterPro" id="IPR025246">
    <property type="entry name" value="IS30-like_HTH"/>
</dbReference>
<dbReference type="InterPro" id="IPR009057">
    <property type="entry name" value="Homeodomain-like_sf"/>
</dbReference>
<dbReference type="PANTHER" id="PTHR10948:SF23">
    <property type="entry name" value="TRANSPOSASE INSI FOR INSERTION SEQUENCE ELEMENT IS30A-RELATED"/>
    <property type="match status" value="1"/>
</dbReference>
<protein>
    <recommendedName>
        <fullName evidence="1">Transposase IS30-like HTH domain-containing protein</fullName>
    </recommendedName>
</protein>
<dbReference type="Proteomes" id="UP000065220">
    <property type="component" value="Chromosome"/>
</dbReference>